<name>A0A8H7DM46_9AGAR</name>
<feature type="compositionally biased region" description="Low complexity" evidence="1">
    <location>
        <begin position="307"/>
        <end position="326"/>
    </location>
</feature>
<dbReference type="Proteomes" id="UP000623467">
    <property type="component" value="Unassembled WGS sequence"/>
</dbReference>
<sequence length="384" mass="41394">MYSEYTRAFPESYCRADPLPSYPPKPCPPRVPTPDYIDIHHHSVRTFIDTLYNLASWNSNYIPPCTETAFALTAIGVLRDYTNPLHKVFWATNRRIDTATRVQRVIESGQYLCIPAPWSSARDALRTLTEREEACRAAVERRNRALAQASASKTAPSPQKTQTQAPRVTRAAAARQTQQQQQTTEVPAAADVDAKPSTSDRKRRRSPLVEAAPAPQRTSARQQKKRAQEEASEDIPPAVVASTAARPPRARSASQESNETLVASTSTSSSSTSPLSSRAASVSSADTVVDVEVDVVSSSSKGKGRLVASAPAPSPPDAAAVSPIDPEAGMVTRSRTRKTSPQTNSARATPYPATKDAQLAAGRGQSTNKRAPTGKRKVAKPKAK</sequence>
<dbReference type="AlphaFoldDB" id="A0A8H7DM46"/>
<proteinExistence type="predicted"/>
<comment type="caution">
    <text evidence="2">The sequence shown here is derived from an EMBL/GenBank/DDBJ whole genome shotgun (WGS) entry which is preliminary data.</text>
</comment>
<evidence type="ECO:0000313" key="3">
    <source>
        <dbReference type="Proteomes" id="UP000623467"/>
    </source>
</evidence>
<dbReference type="EMBL" id="JACAZH010000001">
    <property type="protein sequence ID" value="KAF7376256.1"/>
    <property type="molecule type" value="Genomic_DNA"/>
</dbReference>
<reference evidence="2" key="1">
    <citation type="submission" date="2020-05" db="EMBL/GenBank/DDBJ databases">
        <title>Mycena genomes resolve the evolution of fungal bioluminescence.</title>
        <authorList>
            <person name="Tsai I.J."/>
        </authorList>
    </citation>
    <scope>NUCLEOTIDE SEQUENCE</scope>
    <source>
        <strain evidence="2">160909Yilan</strain>
    </source>
</reference>
<feature type="compositionally biased region" description="Low complexity" evidence="1">
    <location>
        <begin position="161"/>
        <end position="190"/>
    </location>
</feature>
<feature type="compositionally biased region" description="Polar residues" evidence="1">
    <location>
        <begin position="149"/>
        <end position="160"/>
    </location>
</feature>
<protein>
    <submittedName>
        <fullName evidence="2">Uncharacterized protein</fullName>
    </submittedName>
</protein>
<gene>
    <name evidence="2" type="ORF">MSAN_00040900</name>
</gene>
<feature type="compositionally biased region" description="Low complexity" evidence="1">
    <location>
        <begin position="236"/>
        <end position="254"/>
    </location>
</feature>
<feature type="compositionally biased region" description="Basic residues" evidence="1">
    <location>
        <begin position="372"/>
        <end position="384"/>
    </location>
</feature>
<evidence type="ECO:0000256" key="1">
    <source>
        <dbReference type="SAM" id="MobiDB-lite"/>
    </source>
</evidence>
<keyword evidence="3" id="KW-1185">Reference proteome</keyword>
<organism evidence="2 3">
    <name type="scientific">Mycena sanguinolenta</name>
    <dbReference type="NCBI Taxonomy" id="230812"/>
    <lineage>
        <taxon>Eukaryota</taxon>
        <taxon>Fungi</taxon>
        <taxon>Dikarya</taxon>
        <taxon>Basidiomycota</taxon>
        <taxon>Agaricomycotina</taxon>
        <taxon>Agaricomycetes</taxon>
        <taxon>Agaricomycetidae</taxon>
        <taxon>Agaricales</taxon>
        <taxon>Marasmiineae</taxon>
        <taxon>Mycenaceae</taxon>
        <taxon>Mycena</taxon>
    </lineage>
</organism>
<dbReference type="OrthoDB" id="3069191at2759"/>
<evidence type="ECO:0000313" key="2">
    <source>
        <dbReference type="EMBL" id="KAF7376256.1"/>
    </source>
</evidence>
<feature type="region of interest" description="Disordered" evidence="1">
    <location>
        <begin position="146"/>
        <end position="384"/>
    </location>
</feature>
<accession>A0A8H7DM46</accession>
<feature type="compositionally biased region" description="Low complexity" evidence="1">
    <location>
        <begin position="262"/>
        <end position="300"/>
    </location>
</feature>